<evidence type="ECO:0000313" key="2">
    <source>
        <dbReference type="Proteomes" id="UP001055658"/>
    </source>
</evidence>
<gene>
    <name evidence="1" type="ORF">MJO52_09635</name>
</gene>
<dbReference type="Proteomes" id="UP001055658">
    <property type="component" value="Chromosome"/>
</dbReference>
<sequence>MLLFLNSWKLSDKEKVQEVPEAWSEIIWKVVCPECKNEFVAPEYKCMSGAKFQAECSLCLNKFPAWGIQGLLEYDVNSQYLPAGGKRCCIEFSATLDDKWPALYLLLGNSGEEAL</sequence>
<reference evidence="1" key="1">
    <citation type="submission" date="2022-02" db="EMBL/GenBank/DDBJ databases">
        <title>Coral-associated bacteria.</title>
        <authorList>
            <person name="Tang K."/>
            <person name="Wang X."/>
        </authorList>
    </citation>
    <scope>NUCLEOTIDE SEQUENCE</scope>
    <source>
        <strain evidence="1">SCSIO 43006</strain>
    </source>
</reference>
<organism evidence="1 2">
    <name type="scientific">Microbulbifer variabilis</name>
    <dbReference type="NCBI Taxonomy" id="266805"/>
    <lineage>
        <taxon>Bacteria</taxon>
        <taxon>Pseudomonadati</taxon>
        <taxon>Pseudomonadota</taxon>
        <taxon>Gammaproteobacteria</taxon>
        <taxon>Cellvibrionales</taxon>
        <taxon>Microbulbiferaceae</taxon>
        <taxon>Microbulbifer</taxon>
    </lineage>
</organism>
<dbReference type="EMBL" id="CP092418">
    <property type="protein sequence ID" value="USD23377.1"/>
    <property type="molecule type" value="Genomic_DNA"/>
</dbReference>
<keyword evidence="2" id="KW-1185">Reference proteome</keyword>
<evidence type="ECO:0000313" key="1">
    <source>
        <dbReference type="EMBL" id="USD23377.1"/>
    </source>
</evidence>
<protein>
    <submittedName>
        <fullName evidence="1">Uncharacterized protein</fullName>
    </submittedName>
</protein>
<dbReference type="RefSeq" id="WP_252085723.1">
    <property type="nucleotide sequence ID" value="NZ_CP092418.1"/>
</dbReference>
<accession>A0ABY4VGG3</accession>
<proteinExistence type="predicted"/>
<name>A0ABY4VGG3_9GAMM</name>